<accession>A0A915HRB4</accession>
<name>A0A915HRB4_ROMCU</name>
<evidence type="ECO:0000313" key="1">
    <source>
        <dbReference type="Proteomes" id="UP000887565"/>
    </source>
</evidence>
<dbReference type="WBParaSite" id="nRc.2.0.1.t04468-RA">
    <property type="protein sequence ID" value="nRc.2.0.1.t04468-RA"/>
    <property type="gene ID" value="nRc.2.0.1.g04468"/>
</dbReference>
<organism evidence="1 2">
    <name type="scientific">Romanomermis culicivorax</name>
    <name type="common">Nematode worm</name>
    <dbReference type="NCBI Taxonomy" id="13658"/>
    <lineage>
        <taxon>Eukaryota</taxon>
        <taxon>Metazoa</taxon>
        <taxon>Ecdysozoa</taxon>
        <taxon>Nematoda</taxon>
        <taxon>Enoplea</taxon>
        <taxon>Dorylaimia</taxon>
        <taxon>Mermithida</taxon>
        <taxon>Mermithoidea</taxon>
        <taxon>Mermithidae</taxon>
        <taxon>Romanomermis</taxon>
    </lineage>
</organism>
<keyword evidence="1" id="KW-1185">Reference proteome</keyword>
<evidence type="ECO:0000313" key="2">
    <source>
        <dbReference type="WBParaSite" id="nRc.2.0.1.t04468-RA"/>
    </source>
</evidence>
<protein>
    <submittedName>
        <fullName evidence="2">Uncharacterized protein</fullName>
    </submittedName>
</protein>
<reference evidence="2" key="1">
    <citation type="submission" date="2022-11" db="UniProtKB">
        <authorList>
            <consortium name="WormBaseParasite"/>
        </authorList>
    </citation>
    <scope>IDENTIFICATION</scope>
</reference>
<dbReference type="AlphaFoldDB" id="A0A915HRB4"/>
<proteinExistence type="predicted"/>
<sequence>MSITNCHLSYVLNRGAGVTKGHASVRHARFVKGRTRLPTTSSVRCGIAEKPFIDLGGLVSTAAGV</sequence>
<dbReference type="Proteomes" id="UP000887565">
    <property type="component" value="Unplaced"/>
</dbReference>